<dbReference type="GO" id="GO:0001784">
    <property type="term" value="F:phosphotyrosine residue binding"/>
    <property type="evidence" value="ECO:0007669"/>
    <property type="project" value="TreeGrafter"/>
</dbReference>
<keyword evidence="6" id="KW-1185">Reference proteome</keyword>
<proteinExistence type="predicted"/>
<dbReference type="GO" id="GO:0035556">
    <property type="term" value="P:intracellular signal transduction"/>
    <property type="evidence" value="ECO:0007669"/>
    <property type="project" value="TreeGrafter"/>
</dbReference>
<dbReference type="EC" id="3.1.3.48" evidence="1"/>
<dbReference type="InterPro" id="IPR052123">
    <property type="entry name" value="Non-rcpt_Tyr_Phosphatase"/>
</dbReference>
<evidence type="ECO:0000256" key="3">
    <source>
        <dbReference type="ARBA" id="ARBA00022912"/>
    </source>
</evidence>
<dbReference type="OrthoDB" id="441444at2759"/>
<name>A0A0V0RKH8_9BILA</name>
<keyword evidence="3" id="KW-0904">Protein phosphatase</keyword>
<evidence type="ECO:0000313" key="5">
    <source>
        <dbReference type="EMBL" id="KRX14995.1"/>
    </source>
</evidence>
<keyword evidence="5" id="KW-0689">Ribosomal protein</keyword>
<evidence type="ECO:0000313" key="6">
    <source>
        <dbReference type="Proteomes" id="UP000054630"/>
    </source>
</evidence>
<accession>A0A0V0RKH8</accession>
<dbReference type="PANTHER" id="PTHR46257">
    <property type="entry name" value="TYROSINE-PROTEIN PHOSPHATASE CORKSCREW"/>
    <property type="match status" value="1"/>
</dbReference>
<dbReference type="STRING" id="6336.A0A0V0RKH8"/>
<dbReference type="AlphaFoldDB" id="A0A0V0RKH8"/>
<sequence length="299" mass="35014">MVNGGGERLNVYLKRLFSMHCCTLEIIQKYNATIAFLHLVGTCVGLQCTIDIQRTVQMLRSQRSVIVQTEAQYRFLFILVLYYIAKLLHEHKRIEDTRREYTNIRYSAETASKRNIVQVNHATVYSSPVRSLLIDTVCLAHAVSWYNRFKWYNIRRPAIDPQQADPTYYENFALSVPLAQGYIDRLGEIWFQMVSVSRHVSFKRAHDSTHWLPHVDIKQPKADIEFGRRKDLTFQWKRALMNNGTQNELDIPLLEFRIAKQTAFICHWSKLLSEMKSHTIPHIGCHMLTSNSQKRSKNQ</sequence>
<keyword evidence="5" id="KW-0687">Ribonucleoprotein</keyword>
<dbReference type="SUPFAM" id="SSF52799">
    <property type="entry name" value="(Phosphotyrosine protein) phosphatases II"/>
    <property type="match status" value="1"/>
</dbReference>
<dbReference type="GO" id="GO:0004726">
    <property type="term" value="F:non-membrane spanning protein tyrosine phosphatase activity"/>
    <property type="evidence" value="ECO:0007669"/>
    <property type="project" value="TreeGrafter"/>
</dbReference>
<dbReference type="InterPro" id="IPR000242">
    <property type="entry name" value="PTP_cat"/>
</dbReference>
<evidence type="ECO:0000256" key="2">
    <source>
        <dbReference type="ARBA" id="ARBA00022801"/>
    </source>
</evidence>
<organism evidence="5 6">
    <name type="scientific">Trichinella nelsoni</name>
    <dbReference type="NCBI Taxonomy" id="6336"/>
    <lineage>
        <taxon>Eukaryota</taxon>
        <taxon>Metazoa</taxon>
        <taxon>Ecdysozoa</taxon>
        <taxon>Nematoda</taxon>
        <taxon>Enoplea</taxon>
        <taxon>Dorylaimia</taxon>
        <taxon>Trichinellida</taxon>
        <taxon>Trichinellidae</taxon>
        <taxon>Trichinella</taxon>
    </lineage>
</organism>
<gene>
    <name evidence="5" type="primary">mrps-15</name>
    <name evidence="5" type="ORF">T07_3422</name>
</gene>
<dbReference type="Gene3D" id="3.90.190.10">
    <property type="entry name" value="Protein tyrosine phosphatase superfamily"/>
    <property type="match status" value="1"/>
</dbReference>
<dbReference type="GO" id="GO:0000278">
    <property type="term" value="P:mitotic cell cycle"/>
    <property type="evidence" value="ECO:0007669"/>
    <property type="project" value="TreeGrafter"/>
</dbReference>
<dbReference type="GO" id="GO:0005840">
    <property type="term" value="C:ribosome"/>
    <property type="evidence" value="ECO:0007669"/>
    <property type="project" value="UniProtKB-KW"/>
</dbReference>
<dbReference type="PANTHER" id="PTHR46257:SF3">
    <property type="entry name" value="TYROSINE-PROTEIN PHOSPHATASE CORKSCREW"/>
    <property type="match status" value="1"/>
</dbReference>
<feature type="domain" description="Tyrosine-protein phosphatase" evidence="4">
    <location>
        <begin position="33"/>
        <end position="81"/>
    </location>
</feature>
<evidence type="ECO:0000259" key="4">
    <source>
        <dbReference type="Pfam" id="PF00102"/>
    </source>
</evidence>
<comment type="caution">
    <text evidence="5">The sequence shown here is derived from an EMBL/GenBank/DDBJ whole genome shotgun (WGS) entry which is preliminary data.</text>
</comment>
<evidence type="ECO:0000256" key="1">
    <source>
        <dbReference type="ARBA" id="ARBA00013064"/>
    </source>
</evidence>
<keyword evidence="2" id="KW-0378">Hydrolase</keyword>
<dbReference type="GO" id="GO:0005737">
    <property type="term" value="C:cytoplasm"/>
    <property type="evidence" value="ECO:0007669"/>
    <property type="project" value="TreeGrafter"/>
</dbReference>
<dbReference type="GO" id="GO:0030154">
    <property type="term" value="P:cell differentiation"/>
    <property type="evidence" value="ECO:0007669"/>
    <property type="project" value="TreeGrafter"/>
</dbReference>
<dbReference type="Proteomes" id="UP000054630">
    <property type="component" value="Unassembled WGS sequence"/>
</dbReference>
<reference evidence="5 6" key="1">
    <citation type="submission" date="2015-01" db="EMBL/GenBank/DDBJ databases">
        <title>Evolution of Trichinella species and genotypes.</title>
        <authorList>
            <person name="Korhonen P.K."/>
            <person name="Edoardo P."/>
            <person name="Giuseppe L.R."/>
            <person name="Gasser R.B."/>
        </authorList>
    </citation>
    <scope>NUCLEOTIDE SEQUENCE [LARGE SCALE GENOMIC DNA]</scope>
    <source>
        <strain evidence="5">ISS37</strain>
    </source>
</reference>
<dbReference type="InterPro" id="IPR029021">
    <property type="entry name" value="Prot-tyrosine_phosphatase-like"/>
</dbReference>
<protein>
    <recommendedName>
        <fullName evidence="1">protein-tyrosine-phosphatase</fullName>
        <ecNumber evidence="1">3.1.3.48</ecNumber>
    </recommendedName>
</protein>
<dbReference type="Pfam" id="PF00102">
    <property type="entry name" value="Y_phosphatase"/>
    <property type="match status" value="1"/>
</dbReference>
<dbReference type="EMBL" id="JYDL01000143">
    <property type="protein sequence ID" value="KRX14995.1"/>
    <property type="molecule type" value="Genomic_DNA"/>
</dbReference>